<evidence type="ECO:0000256" key="1">
    <source>
        <dbReference type="ARBA" id="ARBA00006611"/>
    </source>
</evidence>
<dbReference type="InterPro" id="IPR050921">
    <property type="entry name" value="T4SS_GSP_E_ATPase"/>
</dbReference>
<protein>
    <submittedName>
        <fullName evidence="3">Secretion system protein E</fullName>
    </submittedName>
</protein>
<gene>
    <name evidence="3" type="ORF">GCM10007981_12990</name>
</gene>
<dbReference type="CDD" id="cd01130">
    <property type="entry name" value="VirB11-like_ATPase"/>
    <property type="match status" value="1"/>
</dbReference>
<reference evidence="3" key="1">
    <citation type="journal article" date="2014" name="Int. J. Syst. Evol. Microbiol.">
        <title>Complete genome sequence of Corynebacterium casei LMG S-19264T (=DSM 44701T), isolated from a smear-ripened cheese.</title>
        <authorList>
            <consortium name="US DOE Joint Genome Institute (JGI-PGF)"/>
            <person name="Walter F."/>
            <person name="Albersmeier A."/>
            <person name="Kalinowski J."/>
            <person name="Ruckert C."/>
        </authorList>
    </citation>
    <scope>NUCLEOTIDE SEQUENCE</scope>
    <source>
        <strain evidence="3">JCM 10088</strain>
    </source>
</reference>
<dbReference type="Pfam" id="PF00437">
    <property type="entry name" value="T2SSE"/>
    <property type="match status" value="1"/>
</dbReference>
<dbReference type="SUPFAM" id="SSF52540">
    <property type="entry name" value="P-loop containing nucleoside triphosphate hydrolases"/>
    <property type="match status" value="1"/>
</dbReference>
<feature type="domain" description="Bacterial type II secretion system protein E" evidence="2">
    <location>
        <begin position="158"/>
        <end position="372"/>
    </location>
</feature>
<organism evidence="3 4">
    <name type="scientific">Thermocladium modestius</name>
    <dbReference type="NCBI Taxonomy" id="62609"/>
    <lineage>
        <taxon>Archaea</taxon>
        <taxon>Thermoproteota</taxon>
        <taxon>Thermoprotei</taxon>
        <taxon>Thermoproteales</taxon>
        <taxon>Thermoproteaceae</taxon>
        <taxon>Thermocladium</taxon>
    </lineage>
</organism>
<dbReference type="Gene3D" id="3.30.450.380">
    <property type="match status" value="1"/>
</dbReference>
<evidence type="ECO:0000313" key="3">
    <source>
        <dbReference type="EMBL" id="GGP21384.1"/>
    </source>
</evidence>
<dbReference type="InterPro" id="IPR027417">
    <property type="entry name" value="P-loop_NTPase"/>
</dbReference>
<sequence length="493" mass="56203">MKPNYREIRRYDLSPPYASAVIAENEDTGALMYYLVEQSLTRKELEIYNKIYKLVMMELPPPADIKALDKPRERLSREIKRILDRYRGLIRGTKINLDRMAYHMEKDLLGYGPIDAIMKDENIEDISADGVGAPIFVFHKDYETIPTNIVPVDAQALDDFVSKLIHMAGKHVSVAAPIVDAQLPDGSRIAITYKQEVSPGGSTFTIRKFKATPITFTQLIQSRNISPEIAAYFWLMLDNHKSFLVLGVTGAGKTTFLNAMATFLRPNLKIITVEEVPEIRLPHKNWIRLTPRLSFGPEKTNEVTLFDLVKATLRMRPDYLVVGEVRGEETYVLFQAVNTGHGGVSTMHAEDFTAAINRLTSPPMNVPKAYIPAMNIFVMVRRVRVGDRLTRRVTEIGEVQTADDVRPVFRWDPKNDVHVLVGQSFLLREIADATGQDEEELEEELRRRTRVINWMVERKMMDFNEVAKTIEKYYTKPDKVLAEVEGVAEVETT</sequence>
<reference evidence="3" key="2">
    <citation type="submission" date="2020-09" db="EMBL/GenBank/DDBJ databases">
        <authorList>
            <person name="Sun Q."/>
            <person name="Ohkuma M."/>
        </authorList>
    </citation>
    <scope>NUCLEOTIDE SEQUENCE</scope>
    <source>
        <strain evidence="3">JCM 10088</strain>
    </source>
</reference>
<keyword evidence="4" id="KW-1185">Reference proteome</keyword>
<dbReference type="OrthoDB" id="33500at2157"/>
<evidence type="ECO:0000313" key="4">
    <source>
        <dbReference type="Proteomes" id="UP000610960"/>
    </source>
</evidence>
<dbReference type="EMBL" id="BMNL01000003">
    <property type="protein sequence ID" value="GGP21384.1"/>
    <property type="molecule type" value="Genomic_DNA"/>
</dbReference>
<dbReference type="GO" id="GO:0016887">
    <property type="term" value="F:ATP hydrolysis activity"/>
    <property type="evidence" value="ECO:0007669"/>
    <property type="project" value="InterPro"/>
</dbReference>
<dbReference type="PANTHER" id="PTHR30486">
    <property type="entry name" value="TWITCHING MOTILITY PROTEIN PILT"/>
    <property type="match status" value="1"/>
</dbReference>
<proteinExistence type="inferred from homology"/>
<dbReference type="AlphaFoldDB" id="A0A830GWS9"/>
<dbReference type="PANTHER" id="PTHR30486:SF6">
    <property type="entry name" value="TYPE IV PILUS RETRACTATION ATPASE PILT"/>
    <property type="match status" value="1"/>
</dbReference>
<comment type="similarity">
    <text evidence="1">Belongs to the GSP E family.</text>
</comment>
<comment type="caution">
    <text evidence="3">The sequence shown here is derived from an EMBL/GenBank/DDBJ whole genome shotgun (WGS) entry which is preliminary data.</text>
</comment>
<dbReference type="Gene3D" id="3.40.50.300">
    <property type="entry name" value="P-loop containing nucleotide triphosphate hydrolases"/>
    <property type="match status" value="1"/>
</dbReference>
<dbReference type="Proteomes" id="UP000610960">
    <property type="component" value="Unassembled WGS sequence"/>
</dbReference>
<accession>A0A830GWS9</accession>
<evidence type="ECO:0000259" key="2">
    <source>
        <dbReference type="Pfam" id="PF00437"/>
    </source>
</evidence>
<name>A0A830GWS9_9CREN</name>
<dbReference type="InterPro" id="IPR001482">
    <property type="entry name" value="T2SS/T4SS_dom"/>
</dbReference>